<evidence type="ECO:0000256" key="1">
    <source>
        <dbReference type="SAM" id="MobiDB-lite"/>
    </source>
</evidence>
<dbReference type="RefSeq" id="WP_084640900.1">
    <property type="nucleotide sequence ID" value="NZ_LROM01000152.1"/>
</dbReference>
<feature type="signal peptide" evidence="2">
    <location>
        <begin position="1"/>
        <end position="24"/>
    </location>
</feature>
<dbReference type="AlphaFoldDB" id="A0A1E7W6N2"/>
<evidence type="ECO:0000259" key="3">
    <source>
        <dbReference type="Pfam" id="PF07589"/>
    </source>
</evidence>
<sequence>MKTSHLNVALTPLLLAMAVGQAYAVDITRTGANGAPGVRGTTDDAPGSPGGAGSAVRHRVATSDAASRLTLNGGHGGDGSAAGTGQAAPVEGTPGGAGGAGGEARGRLSAGRATGNVAAEVNVRGGNGGNGGVACCNPWGTAPSGAGGAAAGTATAATGNGNTRVQVRATGGTGGEVADGGAAFARGTSVAINGVATGDVLAVGGNAGAPYDPPGPWSLVHGSQGDATADLTVLGSGAASGRSAAVGRVATANLAVSSSGLVSGWSDASGRDATATLALRGAGGTGTSNATGLNATSSARAYTGGSAVVDLTALAQVDTFYGGASADVHVDSGYGMAATGSAAITGRALAGNVENAHGLNTARVTLLGTGTIVGASQARGADSIFTYEGSYTGYQLGGGEAQSFASGITRGSGDVTITALALGGKSMISDTTYPTKGGNASAVASGQSDSGRVTVTAEAHSYGGTRINSPFDSPQVHASAKTTAGGGTSRAEARHASYDLYGEYSALAEASSVGSGGATAVATGINAGGGYGGTLESRATAGGGGMTITTSGRTWLLGADSEVTNAANVGGALYALPNVAGTNAVVSVATGLPSGADVAALLNDSPVLAAADARWIAAGAMGYSNVSQSLVMQSDVRYTFATGGGQHLLLGLFGAPGIASDDFSLDLSVSNDGVPVWTGFFSGSALTALMTDRLIDLGGFGAGMQNLSIAASWSATNQVASDYGFRYLLGVSPVPEPSTWLAMLLGLGTLVMVARRRRG</sequence>
<evidence type="ECO:0000313" key="4">
    <source>
        <dbReference type="EMBL" id="OEZ91636.1"/>
    </source>
</evidence>
<accession>A0A1E7W6N2</accession>
<feature type="compositionally biased region" description="Gly residues" evidence="1">
    <location>
        <begin position="93"/>
        <end position="103"/>
    </location>
</feature>
<feature type="region of interest" description="Disordered" evidence="1">
    <location>
        <begin position="464"/>
        <end position="490"/>
    </location>
</feature>
<feature type="region of interest" description="Disordered" evidence="1">
    <location>
        <begin position="31"/>
        <end position="111"/>
    </location>
</feature>
<evidence type="ECO:0000313" key="5">
    <source>
        <dbReference type="Proteomes" id="UP000175989"/>
    </source>
</evidence>
<feature type="chain" id="PRO_5009206504" description="Ice-binding protein C-terminal domain-containing protein" evidence="2">
    <location>
        <begin position="25"/>
        <end position="759"/>
    </location>
</feature>
<keyword evidence="2" id="KW-0732">Signal</keyword>
<comment type="caution">
    <text evidence="4">The sequence shown here is derived from an EMBL/GenBank/DDBJ whole genome shotgun (WGS) entry which is preliminary data.</text>
</comment>
<organism evidence="4 5">
    <name type="scientific">Duganella phyllosphaerae</name>
    <dbReference type="NCBI Taxonomy" id="762836"/>
    <lineage>
        <taxon>Bacteria</taxon>
        <taxon>Pseudomonadati</taxon>
        <taxon>Pseudomonadota</taxon>
        <taxon>Betaproteobacteria</taxon>
        <taxon>Burkholderiales</taxon>
        <taxon>Oxalobacteraceae</taxon>
        <taxon>Telluria group</taxon>
        <taxon>Duganella</taxon>
    </lineage>
</organism>
<dbReference type="Pfam" id="PF07589">
    <property type="entry name" value="PEP-CTERM"/>
    <property type="match status" value="1"/>
</dbReference>
<dbReference type="Proteomes" id="UP000175989">
    <property type="component" value="Unassembled WGS sequence"/>
</dbReference>
<gene>
    <name evidence="4" type="ORF">DUPY_52490</name>
</gene>
<feature type="compositionally biased region" description="Low complexity" evidence="1">
    <location>
        <begin position="83"/>
        <end position="92"/>
    </location>
</feature>
<feature type="domain" description="Ice-binding protein C-terminal" evidence="3">
    <location>
        <begin position="733"/>
        <end position="758"/>
    </location>
</feature>
<proteinExistence type="predicted"/>
<dbReference type="EMBL" id="LROM01000152">
    <property type="protein sequence ID" value="OEZ91636.1"/>
    <property type="molecule type" value="Genomic_DNA"/>
</dbReference>
<dbReference type="OrthoDB" id="8749675at2"/>
<evidence type="ECO:0000256" key="2">
    <source>
        <dbReference type="SAM" id="SignalP"/>
    </source>
</evidence>
<dbReference type="NCBIfam" id="TIGR02595">
    <property type="entry name" value="PEP_CTERM"/>
    <property type="match status" value="1"/>
</dbReference>
<feature type="compositionally biased region" description="Gly residues" evidence="1">
    <location>
        <begin position="73"/>
        <end position="82"/>
    </location>
</feature>
<reference evidence="5" key="1">
    <citation type="journal article" date="2016" name="Front. Microbiol.">
        <title>Molecular Keys to the Janthinobacterium and Duganella spp. Interaction with the Plant Pathogen Fusarium graminearum.</title>
        <authorList>
            <person name="Haack F.S."/>
            <person name="Poehlein A."/>
            <person name="Kroger C."/>
            <person name="Voigt C.A."/>
            <person name="Piepenbring M."/>
            <person name="Bode H.B."/>
            <person name="Daniel R."/>
            <person name="Schafer W."/>
            <person name="Streit W.R."/>
        </authorList>
    </citation>
    <scope>NUCLEOTIDE SEQUENCE [LARGE SCALE GENOMIC DNA]</scope>
    <source>
        <strain evidence="5">T54</strain>
    </source>
</reference>
<keyword evidence="5" id="KW-1185">Reference proteome</keyword>
<protein>
    <recommendedName>
        <fullName evidence="3">Ice-binding protein C-terminal domain-containing protein</fullName>
    </recommendedName>
</protein>
<name>A0A1E7W6N2_9BURK</name>
<dbReference type="InterPro" id="IPR013424">
    <property type="entry name" value="Ice-binding_C"/>
</dbReference>
<dbReference type="PATRIC" id="fig|762836.4.peg.5392"/>